<name>A0ACC0IGA0_9ERIC</name>
<keyword evidence="2" id="KW-1185">Reference proteome</keyword>
<proteinExistence type="predicted"/>
<evidence type="ECO:0000313" key="1">
    <source>
        <dbReference type="EMBL" id="KAI8024764.1"/>
    </source>
</evidence>
<accession>A0ACC0IGA0</accession>
<gene>
    <name evidence="1" type="ORF">LOK49_LG02G00117</name>
</gene>
<dbReference type="EMBL" id="CM045760">
    <property type="protein sequence ID" value="KAI8024764.1"/>
    <property type="molecule type" value="Genomic_DNA"/>
</dbReference>
<sequence length="166" mass="19902">MWVSALSPTRFAKLQSQNVPLPGRVRRRIVHRRRIIHRNAHVSRDKSEERRSWLRSRQRGFVRRRGRFIGFRPGKVIVSESDRSAIRPKILLLLGRPVRFVSTVFNLVRRIGGFSNRRLHSLTHKPENRHFLLRRSHRNQRRRILGQGHHGGAIQARRCRQRRRHH</sequence>
<protein>
    <submittedName>
        <fullName evidence="1">Uncharacterized protein</fullName>
    </submittedName>
</protein>
<organism evidence="1 2">
    <name type="scientific">Camellia lanceoleosa</name>
    <dbReference type="NCBI Taxonomy" id="1840588"/>
    <lineage>
        <taxon>Eukaryota</taxon>
        <taxon>Viridiplantae</taxon>
        <taxon>Streptophyta</taxon>
        <taxon>Embryophyta</taxon>
        <taxon>Tracheophyta</taxon>
        <taxon>Spermatophyta</taxon>
        <taxon>Magnoliopsida</taxon>
        <taxon>eudicotyledons</taxon>
        <taxon>Gunneridae</taxon>
        <taxon>Pentapetalae</taxon>
        <taxon>asterids</taxon>
        <taxon>Ericales</taxon>
        <taxon>Theaceae</taxon>
        <taxon>Camellia</taxon>
    </lineage>
</organism>
<reference evidence="1 2" key="1">
    <citation type="journal article" date="2022" name="Plant J.">
        <title>Chromosome-level genome of Camellia lanceoleosa provides a valuable resource for understanding genome evolution and self-incompatibility.</title>
        <authorList>
            <person name="Gong W."/>
            <person name="Xiao S."/>
            <person name="Wang L."/>
            <person name="Liao Z."/>
            <person name="Chang Y."/>
            <person name="Mo W."/>
            <person name="Hu G."/>
            <person name="Li W."/>
            <person name="Zhao G."/>
            <person name="Zhu H."/>
            <person name="Hu X."/>
            <person name="Ji K."/>
            <person name="Xiang X."/>
            <person name="Song Q."/>
            <person name="Yuan D."/>
            <person name="Jin S."/>
            <person name="Zhang L."/>
        </authorList>
    </citation>
    <scope>NUCLEOTIDE SEQUENCE [LARGE SCALE GENOMIC DNA]</scope>
    <source>
        <strain evidence="1">SQ_2022a</strain>
    </source>
</reference>
<comment type="caution">
    <text evidence="1">The sequence shown here is derived from an EMBL/GenBank/DDBJ whole genome shotgun (WGS) entry which is preliminary data.</text>
</comment>
<dbReference type="Proteomes" id="UP001060215">
    <property type="component" value="Chromosome 3"/>
</dbReference>
<evidence type="ECO:0000313" key="2">
    <source>
        <dbReference type="Proteomes" id="UP001060215"/>
    </source>
</evidence>